<feature type="compositionally biased region" description="Polar residues" evidence="1">
    <location>
        <begin position="605"/>
        <end position="626"/>
    </location>
</feature>
<protein>
    <recommendedName>
        <fullName evidence="4">DUF833 domain</fullName>
    </recommendedName>
</protein>
<dbReference type="VEuPathDB" id="FungiDB:CCM_04363"/>
<feature type="region of interest" description="Disordered" evidence="1">
    <location>
        <begin position="594"/>
        <end position="626"/>
    </location>
</feature>
<keyword evidence="3" id="KW-1185">Reference proteome</keyword>
<dbReference type="GeneID" id="18166386"/>
<feature type="compositionally biased region" description="Low complexity" evidence="1">
    <location>
        <begin position="594"/>
        <end position="604"/>
    </location>
</feature>
<dbReference type="Proteomes" id="UP000001610">
    <property type="component" value="Unassembled WGS sequence"/>
</dbReference>
<dbReference type="OrthoDB" id="191601at2759"/>
<dbReference type="KEGG" id="cmt:CCM_04363"/>
<dbReference type="InParanoid" id="G3JEH8"/>
<evidence type="ECO:0000256" key="1">
    <source>
        <dbReference type="SAM" id="MobiDB-lite"/>
    </source>
</evidence>
<dbReference type="PANTHER" id="PTHR17985:SF8">
    <property type="entry name" value="TRANSPORT AND GOLGI ORGANIZATION PROTEIN 2 HOMOLOG"/>
    <property type="match status" value="1"/>
</dbReference>
<accession>G3JEH8</accession>
<dbReference type="eggNOG" id="KOG2342">
    <property type="taxonomic scope" value="Eukaryota"/>
</dbReference>
<dbReference type="STRING" id="983644.G3JEH8"/>
<dbReference type="PANTHER" id="PTHR17985">
    <property type="entry name" value="SER/THR-RICH PROTEIN T10 IN DGCR REGION"/>
    <property type="match status" value="1"/>
</dbReference>
<proteinExistence type="predicted"/>
<dbReference type="OMA" id="NAFGMTN"/>
<reference evidence="2 3" key="1">
    <citation type="journal article" date="2011" name="Genome Biol.">
        <title>Genome sequence of the insect pathogenic fungus Cordyceps militaris, a valued traditional Chinese medicine.</title>
        <authorList>
            <person name="Zheng P."/>
            <person name="Xia Y."/>
            <person name="Xiao G."/>
            <person name="Xiong C."/>
            <person name="Hu X."/>
            <person name="Zhang S."/>
            <person name="Zheng H."/>
            <person name="Huang Y."/>
            <person name="Zhou Y."/>
            <person name="Wang S."/>
            <person name="Zhao G.P."/>
            <person name="Liu X."/>
            <person name="St Leger R.J."/>
            <person name="Wang C."/>
        </authorList>
    </citation>
    <scope>NUCLEOTIDE SEQUENCE [LARGE SCALE GENOMIC DNA]</scope>
    <source>
        <strain evidence="2 3">CM01</strain>
    </source>
</reference>
<evidence type="ECO:0008006" key="4">
    <source>
        <dbReference type="Google" id="ProtNLM"/>
    </source>
</evidence>
<name>G3JEH8_CORMM</name>
<dbReference type="InterPro" id="IPR008551">
    <property type="entry name" value="TANGO2"/>
</dbReference>
<dbReference type="GO" id="GO:0007030">
    <property type="term" value="P:Golgi organization"/>
    <property type="evidence" value="ECO:0007669"/>
    <property type="project" value="TreeGrafter"/>
</dbReference>
<dbReference type="HOGENOM" id="CLU_375366_0_0_1"/>
<dbReference type="EMBL" id="JH126401">
    <property type="protein sequence ID" value="EGX92991.1"/>
    <property type="molecule type" value="Genomic_DNA"/>
</dbReference>
<dbReference type="RefSeq" id="XP_006669574.1">
    <property type="nucleotide sequence ID" value="XM_006669511.1"/>
</dbReference>
<feature type="region of interest" description="Disordered" evidence="1">
    <location>
        <begin position="387"/>
        <end position="407"/>
    </location>
</feature>
<dbReference type="AlphaFoldDB" id="G3JEH8"/>
<dbReference type="GO" id="GO:0005794">
    <property type="term" value="C:Golgi apparatus"/>
    <property type="evidence" value="ECO:0007669"/>
    <property type="project" value="TreeGrafter"/>
</dbReference>
<gene>
    <name evidence="2" type="ORF">CCM_04363</name>
</gene>
<sequence length="796" mass="87802">MCIAIFSTAHPDYSLIIIDNRDEFILRPTSRPHWWVHPTSGGQILSSRDLQRSEQGTWLAINKAGDFAVLTNYQEIVDESTAISTTRSRGGMPNLWVGGDANESLTERVHRLVKDGGVKGVGGFSMICGRLRKNTEDISIISNRADRVDDVPRVGGERGRTWGLSNTTYTNPEKWPKVSDGEELVSKAIQEAVSKKQSQTDFVESLFTVLDRDTLPPAQDGEGTVQDSMKRFRHSIFLPPVGTAHQKAEFAESAAKGRIGWEHDAPPSNGHAPANPVGGYSSGLYGTQRQTVILADMDGKVTYIERALFDPNGNVVERGAADVTVEFTVDGTHISPPLSTYIRTVPASVLMLKHLEIDEPHLLRAMGKSRMGIAHFFSSQKHDLHSGRTKQPLVISSPIGPVKNSRGPDLTRSDGLIIVDAINDCGPPRDDDEIGSPETTLPDKKMAISMFARKTLLKTQSLASLATPAKEVQTSARTPRSKFDDELSSAFSKVKSVSASTPTVFSDNEDHEYTHATKPPELVLSQRSKIKFATRLPKSKTMNVLQDIKNSVPRRTNIPASIPNPQTSKLVTPLKQPNMSRLVIIPSLARRSLEESASSSRHSSTTNITTPDSSGPVTSTGNVLPSPGQIIQAQCSAYWSGRFTSLRDRLSSEHMAHILSQTTDTIQTGISEKVQTNHLPYDDELCGDPPYPLRDEDDICRQAFSILECQCVTAAAQESLRRWRENYALIHRRPNLLPKRSGFFGDSQISRRFASHARHPDMQSLAFLEDAYYSNASNAFGMTNPHSLEGRYLNFR</sequence>
<organism evidence="2 3">
    <name type="scientific">Cordyceps militaris (strain CM01)</name>
    <name type="common">Caterpillar fungus</name>
    <dbReference type="NCBI Taxonomy" id="983644"/>
    <lineage>
        <taxon>Eukaryota</taxon>
        <taxon>Fungi</taxon>
        <taxon>Dikarya</taxon>
        <taxon>Ascomycota</taxon>
        <taxon>Pezizomycotina</taxon>
        <taxon>Sordariomycetes</taxon>
        <taxon>Hypocreomycetidae</taxon>
        <taxon>Hypocreales</taxon>
        <taxon>Cordycipitaceae</taxon>
        <taxon>Cordyceps</taxon>
    </lineage>
</organism>
<evidence type="ECO:0000313" key="2">
    <source>
        <dbReference type="EMBL" id="EGX92991.1"/>
    </source>
</evidence>
<dbReference type="GO" id="GO:0009306">
    <property type="term" value="P:protein secretion"/>
    <property type="evidence" value="ECO:0007669"/>
    <property type="project" value="TreeGrafter"/>
</dbReference>
<dbReference type="Pfam" id="PF05742">
    <property type="entry name" value="TANGO2"/>
    <property type="match status" value="1"/>
</dbReference>
<evidence type="ECO:0000313" key="3">
    <source>
        <dbReference type="Proteomes" id="UP000001610"/>
    </source>
</evidence>